<comment type="caution">
    <text evidence="5">The sequence shown here is derived from an EMBL/GenBank/DDBJ whole genome shotgun (WGS) entry which is preliminary data.</text>
</comment>
<accession>A0A6N9HPW3</accession>
<evidence type="ECO:0000256" key="1">
    <source>
        <dbReference type="ARBA" id="ARBA00022553"/>
    </source>
</evidence>
<feature type="domain" description="Response regulatory" evidence="4">
    <location>
        <begin position="4"/>
        <end position="120"/>
    </location>
</feature>
<dbReference type="InterPro" id="IPR001789">
    <property type="entry name" value="Sig_transdc_resp-reg_receiver"/>
</dbReference>
<organism evidence="5 6">
    <name type="scientific">Pseudoduganella guangdongensis</name>
    <dbReference type="NCBI Taxonomy" id="2692179"/>
    <lineage>
        <taxon>Bacteria</taxon>
        <taxon>Pseudomonadati</taxon>
        <taxon>Pseudomonadota</taxon>
        <taxon>Betaproteobacteria</taxon>
        <taxon>Burkholderiales</taxon>
        <taxon>Oxalobacteraceae</taxon>
        <taxon>Telluria group</taxon>
        <taxon>Pseudoduganella</taxon>
    </lineage>
</organism>
<dbReference type="Proteomes" id="UP000448575">
    <property type="component" value="Unassembled WGS sequence"/>
</dbReference>
<evidence type="ECO:0000259" key="4">
    <source>
        <dbReference type="PROSITE" id="PS50110"/>
    </source>
</evidence>
<feature type="region of interest" description="Disordered" evidence="3">
    <location>
        <begin position="130"/>
        <end position="151"/>
    </location>
</feature>
<dbReference type="RefSeq" id="WP_161028468.1">
    <property type="nucleotide sequence ID" value="NZ_WWCJ01000031.1"/>
</dbReference>
<keyword evidence="6" id="KW-1185">Reference proteome</keyword>
<name>A0A6N9HPW3_9BURK</name>
<dbReference type="Gene3D" id="3.40.50.2300">
    <property type="match status" value="2"/>
</dbReference>
<feature type="modified residue" description="4-aspartylphosphate" evidence="2">
    <location>
        <position position="206"/>
    </location>
</feature>
<keyword evidence="1 2" id="KW-0597">Phosphoprotein</keyword>
<dbReference type="EMBL" id="WWCJ01000031">
    <property type="protein sequence ID" value="MYN05524.1"/>
    <property type="molecule type" value="Genomic_DNA"/>
</dbReference>
<reference evidence="5 6" key="1">
    <citation type="submission" date="2019-12" db="EMBL/GenBank/DDBJ databases">
        <title>Novel species isolated from a subtropical stream in China.</title>
        <authorList>
            <person name="Lu H."/>
        </authorList>
    </citation>
    <scope>NUCLEOTIDE SEQUENCE [LARGE SCALE GENOMIC DNA]</scope>
    <source>
        <strain evidence="5 6">DS3</strain>
    </source>
</reference>
<dbReference type="PROSITE" id="PS50110">
    <property type="entry name" value="RESPONSE_REGULATORY"/>
    <property type="match status" value="2"/>
</dbReference>
<protein>
    <submittedName>
        <fullName evidence="5">Response regulator</fullName>
    </submittedName>
</protein>
<proteinExistence type="predicted"/>
<dbReference type="GO" id="GO:0000160">
    <property type="term" value="P:phosphorelay signal transduction system"/>
    <property type="evidence" value="ECO:0007669"/>
    <property type="project" value="InterPro"/>
</dbReference>
<dbReference type="SMART" id="SM00448">
    <property type="entry name" value="REC"/>
    <property type="match status" value="2"/>
</dbReference>
<evidence type="ECO:0000256" key="3">
    <source>
        <dbReference type="SAM" id="MobiDB-lite"/>
    </source>
</evidence>
<sequence>MSARILIIEDNQANIDLMTYLLQAFGHRPLLATDGEMGCALAASERPDLILCDLHLPKLDGLGVVAKLRADPATRAIPILAASALPVTDGCAALRRAGFSGCLPKSLEPDVLLPALETFLPPQLRAGAVPQSGAPSAAPAPVTAAPAPSAQGAPRGRVLLLDAAPENAGLVAAILAHTGYAVNSAVNPAQAGALLDGHAYELAVCDLGLFEAHRLSFLADALEMAPGLPVLLIRPDDDEDLGTLGAGRRRSMLTHPLEPQQLVAAIDALLA</sequence>
<dbReference type="PANTHER" id="PTHR44591">
    <property type="entry name" value="STRESS RESPONSE REGULATOR PROTEIN 1"/>
    <property type="match status" value="1"/>
</dbReference>
<dbReference type="AlphaFoldDB" id="A0A6N9HPW3"/>
<dbReference type="InterPro" id="IPR011006">
    <property type="entry name" value="CheY-like_superfamily"/>
</dbReference>
<dbReference type="Pfam" id="PF00072">
    <property type="entry name" value="Response_reg"/>
    <property type="match status" value="1"/>
</dbReference>
<evidence type="ECO:0000313" key="6">
    <source>
        <dbReference type="Proteomes" id="UP000448575"/>
    </source>
</evidence>
<dbReference type="PANTHER" id="PTHR44591:SF23">
    <property type="entry name" value="CHEY SUBFAMILY"/>
    <property type="match status" value="1"/>
</dbReference>
<evidence type="ECO:0000313" key="5">
    <source>
        <dbReference type="EMBL" id="MYN05524.1"/>
    </source>
</evidence>
<gene>
    <name evidence="5" type="ORF">GTP41_25860</name>
</gene>
<dbReference type="SUPFAM" id="SSF52172">
    <property type="entry name" value="CheY-like"/>
    <property type="match status" value="2"/>
</dbReference>
<feature type="domain" description="Response regulatory" evidence="4">
    <location>
        <begin position="157"/>
        <end position="270"/>
    </location>
</feature>
<evidence type="ECO:0000256" key="2">
    <source>
        <dbReference type="PROSITE-ProRule" id="PRU00169"/>
    </source>
</evidence>
<dbReference type="InterPro" id="IPR050595">
    <property type="entry name" value="Bact_response_regulator"/>
</dbReference>
<feature type="modified residue" description="4-aspartylphosphate" evidence="2">
    <location>
        <position position="53"/>
    </location>
</feature>